<protein>
    <submittedName>
        <fullName evidence="2">Mevalonyl-coenzyme A Hydratase sidH</fullName>
    </submittedName>
</protein>
<dbReference type="OrthoDB" id="2139957at2759"/>
<organism evidence="2 3">
    <name type="scientific">Hyphodiscus hymeniophilus</name>
    <dbReference type="NCBI Taxonomy" id="353542"/>
    <lineage>
        <taxon>Eukaryota</taxon>
        <taxon>Fungi</taxon>
        <taxon>Dikarya</taxon>
        <taxon>Ascomycota</taxon>
        <taxon>Pezizomycotina</taxon>
        <taxon>Leotiomycetes</taxon>
        <taxon>Helotiales</taxon>
        <taxon>Hyphodiscaceae</taxon>
        <taxon>Hyphodiscus</taxon>
    </lineage>
</organism>
<dbReference type="EMBL" id="VNKQ01000008">
    <property type="protein sequence ID" value="KAG0649470.1"/>
    <property type="molecule type" value="Genomic_DNA"/>
</dbReference>
<dbReference type="InterPro" id="IPR036291">
    <property type="entry name" value="NAD(P)-bd_dom_sf"/>
</dbReference>
<dbReference type="CDD" id="cd06558">
    <property type="entry name" value="crotonase-like"/>
    <property type="match status" value="1"/>
</dbReference>
<comment type="caution">
    <text evidence="2">The sequence shown here is derived from an EMBL/GenBank/DDBJ whole genome shotgun (WGS) entry which is preliminary data.</text>
</comment>
<dbReference type="Pfam" id="PF00378">
    <property type="entry name" value="ECH_1"/>
    <property type="match status" value="1"/>
</dbReference>
<evidence type="ECO:0000313" key="3">
    <source>
        <dbReference type="Proteomes" id="UP000785200"/>
    </source>
</evidence>
<gene>
    <name evidence="2" type="ORF">D0Z07_4297</name>
</gene>
<sequence>MDNEPSLRCGILTGKGRAFCAGADLKEWDSANRPDAAAASGQKLSKEQEQRSMPPSGFGALSRRGGKKPIICAVNGICFGGGCEMIVNADIVIAEEQATFGLPEVKIGVVALAGALTRLVRTVGKQRAMEMALTGRTLGAEEAREWGLANKVVGKGKSVEEAIKMADLIAANSPDSVIVSREGIKMGWEGVGAEEGTRLIAENWYSRMDKGENMKEGVRSFVEKRRPQWVPSSILVTGANGGIGGGIASEIIKSSYGITHETLYIVRDPAKADSLNAILKRAPKDHKHEVLPLDLSSLESIRSFAADINKRVAGGSLSPLQAVILNAGVQDVSAKQFTKDGMERTFGVNYLANVLLTLLMLESMDKKHGRIVYIGSTATRLDWGPNSKQYNQAQIDTLVTSPENMAKGIEEHPDGKVWETGMRAYGMSKLLMMMFTYELQRRLDSDPELSNISILGYDPGWVAATEVFRDQGFAIHALMFVLSYIAPVLCMLQENPLIRTPAKNGRDLLRACFDKKVVGEYPKALYIDGTVVIPTPKWANDEAKQRELWNGSLKLAGIKDGDTVLEHWR</sequence>
<accession>A0A9P7AY02</accession>
<dbReference type="Gene3D" id="3.90.226.10">
    <property type="entry name" value="2-enoyl-CoA Hydratase, Chain A, domain 1"/>
    <property type="match status" value="1"/>
</dbReference>
<name>A0A9P7AY02_9HELO</name>
<dbReference type="GO" id="GO:0005739">
    <property type="term" value="C:mitochondrion"/>
    <property type="evidence" value="ECO:0007669"/>
    <property type="project" value="TreeGrafter"/>
</dbReference>
<dbReference type="GO" id="GO:0006635">
    <property type="term" value="P:fatty acid beta-oxidation"/>
    <property type="evidence" value="ECO:0007669"/>
    <property type="project" value="TreeGrafter"/>
</dbReference>
<dbReference type="Pfam" id="PF00106">
    <property type="entry name" value="adh_short"/>
    <property type="match status" value="1"/>
</dbReference>
<dbReference type="Gene3D" id="3.40.50.720">
    <property type="entry name" value="NAD(P)-binding Rossmann-like Domain"/>
    <property type="match status" value="1"/>
</dbReference>
<dbReference type="PANTHER" id="PTHR11941">
    <property type="entry name" value="ENOYL-COA HYDRATASE-RELATED"/>
    <property type="match status" value="1"/>
</dbReference>
<evidence type="ECO:0000256" key="1">
    <source>
        <dbReference type="SAM" id="MobiDB-lite"/>
    </source>
</evidence>
<dbReference type="PANTHER" id="PTHR11941:SF158">
    <property type="entry name" value="ENOYL-COA HYDRATASE (AFU_ORTHOLOGUE AFUA_2G10650)"/>
    <property type="match status" value="1"/>
</dbReference>
<dbReference type="Proteomes" id="UP000785200">
    <property type="component" value="Unassembled WGS sequence"/>
</dbReference>
<dbReference type="AlphaFoldDB" id="A0A9P7AY02"/>
<dbReference type="InterPro" id="IPR001753">
    <property type="entry name" value="Enoyl-CoA_hydra/iso"/>
</dbReference>
<evidence type="ECO:0000313" key="2">
    <source>
        <dbReference type="EMBL" id="KAG0649470.1"/>
    </source>
</evidence>
<dbReference type="InterPro" id="IPR029045">
    <property type="entry name" value="ClpP/crotonase-like_dom_sf"/>
</dbReference>
<dbReference type="PRINTS" id="PR00081">
    <property type="entry name" value="GDHRDH"/>
</dbReference>
<dbReference type="SUPFAM" id="SSF52096">
    <property type="entry name" value="ClpP/crotonase"/>
    <property type="match status" value="1"/>
</dbReference>
<feature type="region of interest" description="Disordered" evidence="1">
    <location>
        <begin position="36"/>
        <end position="61"/>
    </location>
</feature>
<reference evidence="2" key="1">
    <citation type="submission" date="2019-07" db="EMBL/GenBank/DDBJ databases">
        <title>Hyphodiscus hymeniophilus genome sequencing and assembly.</title>
        <authorList>
            <person name="Kramer G."/>
            <person name="Nodwell J."/>
        </authorList>
    </citation>
    <scope>NUCLEOTIDE SEQUENCE</scope>
    <source>
        <strain evidence="2">ATCC 34498</strain>
    </source>
</reference>
<keyword evidence="3" id="KW-1185">Reference proteome</keyword>
<dbReference type="InterPro" id="IPR002347">
    <property type="entry name" value="SDR_fam"/>
</dbReference>
<proteinExistence type="predicted"/>
<dbReference type="SUPFAM" id="SSF51735">
    <property type="entry name" value="NAD(P)-binding Rossmann-fold domains"/>
    <property type="match status" value="1"/>
</dbReference>